<feature type="transmembrane region" description="Helical" evidence="7">
    <location>
        <begin position="6"/>
        <end position="38"/>
    </location>
</feature>
<feature type="transmembrane region" description="Helical" evidence="7">
    <location>
        <begin position="91"/>
        <end position="122"/>
    </location>
</feature>
<feature type="domain" description="Citrate transporter-like" evidence="8">
    <location>
        <begin position="15"/>
        <end position="364"/>
    </location>
</feature>
<evidence type="ECO:0000313" key="11">
    <source>
        <dbReference type="Proteomes" id="UP000283325"/>
    </source>
</evidence>
<evidence type="ECO:0000313" key="12">
    <source>
        <dbReference type="Proteomes" id="UP000284152"/>
    </source>
</evidence>
<dbReference type="GO" id="GO:0005886">
    <property type="term" value="C:plasma membrane"/>
    <property type="evidence" value="ECO:0007669"/>
    <property type="project" value="TreeGrafter"/>
</dbReference>
<evidence type="ECO:0000256" key="3">
    <source>
        <dbReference type="ARBA" id="ARBA00022692"/>
    </source>
</evidence>
<evidence type="ECO:0000313" key="10">
    <source>
        <dbReference type="EMBL" id="RHL89811.1"/>
    </source>
</evidence>
<evidence type="ECO:0000256" key="7">
    <source>
        <dbReference type="SAM" id="Phobius"/>
    </source>
</evidence>
<dbReference type="Pfam" id="PF03600">
    <property type="entry name" value="CitMHS"/>
    <property type="match status" value="1"/>
</dbReference>
<reference evidence="11 12" key="1">
    <citation type="submission" date="2018-08" db="EMBL/GenBank/DDBJ databases">
        <title>A genome reference for cultivated species of the human gut microbiota.</title>
        <authorList>
            <person name="Zou Y."/>
            <person name="Xue W."/>
            <person name="Luo G."/>
        </authorList>
    </citation>
    <scope>NUCLEOTIDE SEQUENCE [LARGE SCALE GENOMIC DNA]</scope>
    <source>
        <strain evidence="10 11">AF36-1BH</strain>
        <strain evidence="9 12">AF42-21</strain>
    </source>
</reference>
<evidence type="ECO:0000256" key="2">
    <source>
        <dbReference type="ARBA" id="ARBA00022448"/>
    </source>
</evidence>
<feature type="transmembrane region" description="Helical" evidence="7">
    <location>
        <begin position="134"/>
        <end position="155"/>
    </location>
</feature>
<feature type="transmembrane region" description="Helical" evidence="7">
    <location>
        <begin position="175"/>
        <end position="195"/>
    </location>
</feature>
<comment type="caution">
    <text evidence="10">The sequence shown here is derived from an EMBL/GenBank/DDBJ whole genome shotgun (WGS) entry which is preliminary data.</text>
</comment>
<organism evidence="10 11">
    <name type="scientific">Dorea formicigenerans</name>
    <dbReference type="NCBI Taxonomy" id="39486"/>
    <lineage>
        <taxon>Bacteria</taxon>
        <taxon>Bacillati</taxon>
        <taxon>Bacillota</taxon>
        <taxon>Clostridia</taxon>
        <taxon>Lachnospirales</taxon>
        <taxon>Lachnospiraceae</taxon>
        <taxon>Dorea</taxon>
    </lineage>
</organism>
<dbReference type="PANTHER" id="PTHR43652:SF1">
    <property type="entry name" value="RESPONSE REGULATOR"/>
    <property type="match status" value="1"/>
</dbReference>
<dbReference type="InterPro" id="IPR004680">
    <property type="entry name" value="Cit_transptr-like_dom"/>
</dbReference>
<proteinExistence type="predicted"/>
<keyword evidence="2" id="KW-0813">Transport</keyword>
<dbReference type="Proteomes" id="UP000283325">
    <property type="component" value="Unassembled WGS sequence"/>
</dbReference>
<accession>A0A415N3R5</accession>
<keyword evidence="5 7" id="KW-1133">Transmembrane helix</keyword>
<feature type="transmembrane region" description="Helical" evidence="7">
    <location>
        <begin position="319"/>
        <end position="350"/>
    </location>
</feature>
<feature type="transmembrane region" description="Helical" evidence="7">
    <location>
        <begin position="362"/>
        <end position="382"/>
    </location>
</feature>
<feature type="transmembrane region" description="Helical" evidence="7">
    <location>
        <begin position="281"/>
        <end position="299"/>
    </location>
</feature>
<evidence type="ECO:0000259" key="8">
    <source>
        <dbReference type="Pfam" id="PF03600"/>
    </source>
</evidence>
<dbReference type="EMBL" id="QRPD01000002">
    <property type="protein sequence ID" value="RHL89811.1"/>
    <property type="molecule type" value="Genomic_DNA"/>
</dbReference>
<evidence type="ECO:0000256" key="6">
    <source>
        <dbReference type="ARBA" id="ARBA00023136"/>
    </source>
</evidence>
<dbReference type="InterPro" id="IPR051679">
    <property type="entry name" value="DASS-Related_Transporters"/>
</dbReference>
<dbReference type="AlphaFoldDB" id="A0A415N3R5"/>
<feature type="transmembrane region" description="Helical" evidence="7">
    <location>
        <begin position="252"/>
        <end position="269"/>
    </location>
</feature>
<keyword evidence="4" id="KW-0677">Repeat</keyword>
<dbReference type="PANTHER" id="PTHR43652">
    <property type="entry name" value="BASIC AMINO ACID ANTIPORTER YFCC-RELATED"/>
    <property type="match status" value="1"/>
</dbReference>
<evidence type="ECO:0000313" key="9">
    <source>
        <dbReference type="EMBL" id="RHK60689.1"/>
    </source>
</evidence>
<evidence type="ECO:0000256" key="4">
    <source>
        <dbReference type="ARBA" id="ARBA00022737"/>
    </source>
</evidence>
<evidence type="ECO:0000256" key="1">
    <source>
        <dbReference type="ARBA" id="ARBA00004141"/>
    </source>
</evidence>
<dbReference type="EMBL" id="QRNS01000029">
    <property type="protein sequence ID" value="RHK60689.1"/>
    <property type="molecule type" value="Genomic_DNA"/>
</dbReference>
<feature type="transmembrane region" description="Helical" evidence="7">
    <location>
        <begin position="50"/>
        <end position="71"/>
    </location>
</feature>
<feature type="transmembrane region" description="Helical" evidence="7">
    <location>
        <begin position="402"/>
        <end position="421"/>
    </location>
</feature>
<evidence type="ECO:0000256" key="5">
    <source>
        <dbReference type="ARBA" id="ARBA00022989"/>
    </source>
</evidence>
<keyword evidence="6 7" id="KW-0472">Membrane</keyword>
<protein>
    <submittedName>
        <fullName evidence="10">SLC13/DASS family transporter</fullName>
    </submittedName>
</protein>
<keyword evidence="3 7" id="KW-0812">Transmembrane</keyword>
<gene>
    <name evidence="9" type="ORF">DW054_13975</name>
    <name evidence="10" type="ORF">DWZ98_03130</name>
</gene>
<comment type="subcellular location">
    <subcellularLocation>
        <location evidence="1">Membrane</location>
        <topology evidence="1">Multi-pass membrane protein</topology>
    </subcellularLocation>
</comment>
<dbReference type="Proteomes" id="UP000284152">
    <property type="component" value="Unassembled WGS sequence"/>
</dbReference>
<sequence length="424" mass="45389">MTPLQITLVILLITIIAFASGKIPIAVISSGIMIALILTGVRTPGEAFSGFINTNVVMFVAMFVIGAGLTKTKLIDHAQNLVIRYKENPRMLIFLSCLAASLMACITNATATAAIMIPLLVGIANDIGTSRSKLLFPAMACANVATSMTFLGQGASNMTWNDIMMEGGAPHALHVWDFTIARIPLLVVAIAYMVFIGHKLMPDIDNSKFNDSVHGTEASEKLSPFKEKLALIIVLGTIGLMLFENVIGIKMYLIACIGAVLLVLTGVLSEKEALNSIHQPTIFLFAGVLSLSDAIKVTGAGDLVADLMIRILGDTANPYIMMAVFFMIPFLLTQVMSNLATLTIFIPLVTSACLKIGVDPRAAVVGVLTASCISIMTPMAAPCQIMIIEPGGYTFKDYLKCGTPLALILALMTIFLMPLMFPFY</sequence>
<dbReference type="RefSeq" id="WP_117656853.1">
    <property type="nucleotide sequence ID" value="NZ_JAQDGW010000005.1"/>
</dbReference>
<dbReference type="GO" id="GO:0055085">
    <property type="term" value="P:transmembrane transport"/>
    <property type="evidence" value="ECO:0007669"/>
    <property type="project" value="InterPro"/>
</dbReference>
<name>A0A415N3R5_9FIRM</name>